<gene>
    <name evidence="3" type="ORF">DOW48_24680</name>
</gene>
<dbReference type="AlphaFoldDB" id="A0A5V8WSI8"/>
<dbReference type="PRINTS" id="PR01298">
    <property type="entry name" value="MICROCIN"/>
</dbReference>
<protein>
    <submittedName>
        <fullName evidence="3">Colicin transporter</fullName>
    </submittedName>
</protein>
<dbReference type="Pfam" id="PF03526">
    <property type="entry name" value="Microcin"/>
    <property type="match status" value="1"/>
</dbReference>
<feature type="transmembrane region" description="Helical" evidence="2">
    <location>
        <begin position="83"/>
        <end position="105"/>
    </location>
</feature>
<feature type="transmembrane region" description="Helical" evidence="2">
    <location>
        <begin position="36"/>
        <end position="54"/>
    </location>
</feature>
<keyword evidence="2" id="KW-1133">Transmembrane helix</keyword>
<sequence length="113" mass="13281">MNVKYYLRYIFWGLLPTSVVIFKLIKHQNDFISNPFLYALIANTILFPFSRYAIEFIALKLTTKEFWHKGGFNIPFVSMKLEILYDFICYILAIPMGLLGIFITIKQKRASNT</sequence>
<keyword evidence="2" id="KW-0472">Membrane</keyword>
<reference evidence="3" key="1">
    <citation type="submission" date="2018-06" db="EMBL/GenBank/DDBJ databases">
        <authorList>
            <person name="Ashton P.M."/>
            <person name="Dallman T."/>
            <person name="Nair S."/>
            <person name="De Pinna E."/>
            <person name="Peters T."/>
            <person name="Grant K."/>
        </authorList>
    </citation>
    <scope>NUCLEOTIDE SEQUENCE</scope>
    <source>
        <strain evidence="3">45256</strain>
    </source>
</reference>
<accession>A0A5V8WSI8</accession>
<evidence type="ECO:0000256" key="2">
    <source>
        <dbReference type="SAM" id="Phobius"/>
    </source>
</evidence>
<proteinExistence type="predicted"/>
<dbReference type="GO" id="GO:0015643">
    <property type="term" value="F:toxic substance binding"/>
    <property type="evidence" value="ECO:0007669"/>
    <property type="project" value="InterPro"/>
</dbReference>
<dbReference type="InterPro" id="IPR003061">
    <property type="entry name" value="Microcin"/>
</dbReference>
<evidence type="ECO:0000313" key="3">
    <source>
        <dbReference type="EMBL" id="EBV4572143.1"/>
    </source>
</evidence>
<feature type="transmembrane region" description="Helical" evidence="2">
    <location>
        <begin position="6"/>
        <end position="24"/>
    </location>
</feature>
<comment type="caution">
    <text evidence="3">The sequence shown here is derived from an EMBL/GenBank/DDBJ whole genome shotgun (WGS) entry which is preliminary data.</text>
</comment>
<evidence type="ECO:0000256" key="1">
    <source>
        <dbReference type="ARBA" id="ARBA00023025"/>
    </source>
</evidence>
<dbReference type="EMBL" id="AAHFHJ010000061">
    <property type="protein sequence ID" value="EBV4572143.1"/>
    <property type="molecule type" value="Genomic_DNA"/>
</dbReference>
<organism evidence="3">
    <name type="scientific">Salmonella enterica subsp. enterica serovar Nima</name>
    <dbReference type="NCBI Taxonomy" id="940233"/>
    <lineage>
        <taxon>Bacteria</taxon>
        <taxon>Pseudomonadati</taxon>
        <taxon>Pseudomonadota</taxon>
        <taxon>Gammaproteobacteria</taxon>
        <taxon>Enterobacterales</taxon>
        <taxon>Enterobacteriaceae</taxon>
        <taxon>Salmonella</taxon>
    </lineage>
</organism>
<dbReference type="GO" id="GO:0030153">
    <property type="term" value="P:bacteriocin immunity"/>
    <property type="evidence" value="ECO:0007669"/>
    <property type="project" value="UniProtKB-KW"/>
</dbReference>
<keyword evidence="1" id="KW-0079">Bacteriocin immunity</keyword>
<name>A0A5V8WSI8_SALET</name>
<keyword evidence="2" id="KW-0812">Transmembrane</keyword>